<sequence>MKYLKVVHVFPAHQDLPNFEQNKSFLTALAQFPKSSGFHQRATSSDFILKDILSASENTIFNFRRNRFMTKKMQPNKSNSRSYQSPVPGIGSEKVSVFNMNIYFRTACFIHFAGSHFLRRSVDRHPIC</sequence>
<evidence type="ECO:0000313" key="1">
    <source>
        <dbReference type="EMBL" id="GIY24314.1"/>
    </source>
</evidence>
<protein>
    <submittedName>
        <fullName evidence="1">Uncharacterized protein</fullName>
    </submittedName>
</protein>
<evidence type="ECO:0000313" key="2">
    <source>
        <dbReference type="Proteomes" id="UP001054837"/>
    </source>
</evidence>
<comment type="caution">
    <text evidence="1">The sequence shown here is derived from an EMBL/GenBank/DDBJ whole genome shotgun (WGS) entry which is preliminary data.</text>
</comment>
<accession>A0AAV4RT49</accession>
<dbReference type="AlphaFoldDB" id="A0AAV4RT49"/>
<organism evidence="1 2">
    <name type="scientific">Caerostris darwini</name>
    <dbReference type="NCBI Taxonomy" id="1538125"/>
    <lineage>
        <taxon>Eukaryota</taxon>
        <taxon>Metazoa</taxon>
        <taxon>Ecdysozoa</taxon>
        <taxon>Arthropoda</taxon>
        <taxon>Chelicerata</taxon>
        <taxon>Arachnida</taxon>
        <taxon>Araneae</taxon>
        <taxon>Araneomorphae</taxon>
        <taxon>Entelegynae</taxon>
        <taxon>Araneoidea</taxon>
        <taxon>Araneidae</taxon>
        <taxon>Caerostris</taxon>
    </lineage>
</organism>
<proteinExistence type="predicted"/>
<dbReference type="Proteomes" id="UP001054837">
    <property type="component" value="Unassembled WGS sequence"/>
</dbReference>
<gene>
    <name evidence="1" type="ORF">CDAR_163781</name>
</gene>
<reference evidence="1 2" key="1">
    <citation type="submission" date="2021-06" db="EMBL/GenBank/DDBJ databases">
        <title>Caerostris darwini draft genome.</title>
        <authorList>
            <person name="Kono N."/>
            <person name="Arakawa K."/>
        </authorList>
    </citation>
    <scope>NUCLEOTIDE SEQUENCE [LARGE SCALE GENOMIC DNA]</scope>
</reference>
<name>A0AAV4RT49_9ARAC</name>
<dbReference type="EMBL" id="BPLQ01006661">
    <property type="protein sequence ID" value="GIY24314.1"/>
    <property type="molecule type" value="Genomic_DNA"/>
</dbReference>
<keyword evidence="2" id="KW-1185">Reference proteome</keyword>